<accession>A0A2P2IXW7</accession>
<name>A0A2P2IXW7_RHIMU</name>
<dbReference type="AlphaFoldDB" id="A0A2P2IXW7"/>
<organism evidence="1">
    <name type="scientific">Rhizophora mucronata</name>
    <name type="common">Asiatic mangrove</name>
    <dbReference type="NCBI Taxonomy" id="61149"/>
    <lineage>
        <taxon>Eukaryota</taxon>
        <taxon>Viridiplantae</taxon>
        <taxon>Streptophyta</taxon>
        <taxon>Embryophyta</taxon>
        <taxon>Tracheophyta</taxon>
        <taxon>Spermatophyta</taxon>
        <taxon>Magnoliopsida</taxon>
        <taxon>eudicotyledons</taxon>
        <taxon>Gunneridae</taxon>
        <taxon>Pentapetalae</taxon>
        <taxon>rosids</taxon>
        <taxon>fabids</taxon>
        <taxon>Malpighiales</taxon>
        <taxon>Rhizophoraceae</taxon>
        <taxon>Rhizophora</taxon>
    </lineage>
</organism>
<evidence type="ECO:0000313" key="1">
    <source>
        <dbReference type="EMBL" id="MBW86065.1"/>
    </source>
</evidence>
<dbReference type="EMBL" id="GGEC01005582">
    <property type="protein sequence ID" value="MBW86065.1"/>
    <property type="molecule type" value="Transcribed_RNA"/>
</dbReference>
<protein>
    <submittedName>
        <fullName evidence="1">Tubulin alpha chain-like isoform X2</fullName>
    </submittedName>
</protein>
<reference evidence="1" key="1">
    <citation type="submission" date="2018-02" db="EMBL/GenBank/DDBJ databases">
        <title>Rhizophora mucronata_Transcriptome.</title>
        <authorList>
            <person name="Meera S.P."/>
            <person name="Sreeshan A."/>
            <person name="Augustine A."/>
        </authorList>
    </citation>
    <scope>NUCLEOTIDE SEQUENCE</scope>
    <source>
        <tissue evidence="1">Leaf</tissue>
    </source>
</reference>
<proteinExistence type="predicted"/>
<sequence>MSTSKVIGSIFLAADELLRVKELAIASSSHFIDNSGLEINENGTRDVLSCTCLTKKGVESIVSSAYTLITRHLAIRLNAMLEAVKLPACIADLNTGLTDVD</sequence>